<reference evidence="2 3" key="1">
    <citation type="journal article" date="2015" name="Genome Biol.">
        <title>Comparative genomics of Steinernema reveals deeply conserved gene regulatory networks.</title>
        <authorList>
            <person name="Dillman A.R."/>
            <person name="Macchietto M."/>
            <person name="Porter C.F."/>
            <person name="Rogers A."/>
            <person name="Williams B."/>
            <person name="Antoshechkin I."/>
            <person name="Lee M.M."/>
            <person name="Goodwin Z."/>
            <person name="Lu X."/>
            <person name="Lewis E.E."/>
            <person name="Goodrich-Blair H."/>
            <person name="Stock S.P."/>
            <person name="Adams B.J."/>
            <person name="Sternberg P.W."/>
            <person name="Mortazavi A."/>
        </authorList>
    </citation>
    <scope>NUCLEOTIDE SEQUENCE [LARGE SCALE GENOMIC DNA]</scope>
    <source>
        <strain evidence="2 3">ALL</strain>
    </source>
</reference>
<sequence length="84" mass="9403">MCGPNIDDLRRSRKGNKFSLACSINIGIQVIEALRQLHDAGFIHCDVKGSNLVPGLGRRQEDLFDRPGHELPVLRRPEEDRPAS</sequence>
<evidence type="ECO:0000313" key="2">
    <source>
        <dbReference type="EMBL" id="TKR65268.1"/>
    </source>
</evidence>
<dbReference type="PANTHER" id="PTHR11909">
    <property type="entry name" value="CASEIN KINASE-RELATED"/>
    <property type="match status" value="1"/>
</dbReference>
<keyword evidence="3" id="KW-1185">Reference proteome</keyword>
<dbReference type="Proteomes" id="UP000298663">
    <property type="component" value="Unassembled WGS sequence"/>
</dbReference>
<dbReference type="Gene3D" id="1.10.510.10">
    <property type="entry name" value="Transferase(Phosphotransferase) domain 1"/>
    <property type="match status" value="1"/>
</dbReference>
<protein>
    <recommendedName>
        <fullName evidence="4">Protein kinase domain-containing protein</fullName>
    </recommendedName>
</protein>
<dbReference type="EMBL" id="AZBU02000009">
    <property type="protein sequence ID" value="TKR65268.1"/>
    <property type="molecule type" value="Genomic_DNA"/>
</dbReference>
<evidence type="ECO:0008006" key="4">
    <source>
        <dbReference type="Google" id="ProtNLM"/>
    </source>
</evidence>
<dbReference type="STRING" id="34508.A0A4U5M8K1"/>
<feature type="region of interest" description="Disordered" evidence="1">
    <location>
        <begin position="61"/>
        <end position="84"/>
    </location>
</feature>
<gene>
    <name evidence="2" type="ORF">L596_025695</name>
</gene>
<dbReference type="OrthoDB" id="5979581at2759"/>
<evidence type="ECO:0000313" key="3">
    <source>
        <dbReference type="Proteomes" id="UP000298663"/>
    </source>
</evidence>
<dbReference type="SUPFAM" id="SSF56112">
    <property type="entry name" value="Protein kinase-like (PK-like)"/>
    <property type="match status" value="1"/>
</dbReference>
<proteinExistence type="predicted"/>
<dbReference type="AlphaFoldDB" id="A0A4U5M8K1"/>
<evidence type="ECO:0000256" key="1">
    <source>
        <dbReference type="SAM" id="MobiDB-lite"/>
    </source>
</evidence>
<reference evidence="2 3" key="2">
    <citation type="journal article" date="2019" name="G3 (Bethesda)">
        <title>Hybrid Assembly of the Genome of the Entomopathogenic Nematode Steinernema carpocapsae Identifies the X-Chromosome.</title>
        <authorList>
            <person name="Serra L."/>
            <person name="Macchietto M."/>
            <person name="Macias-Munoz A."/>
            <person name="McGill C.J."/>
            <person name="Rodriguez I.M."/>
            <person name="Rodriguez B."/>
            <person name="Murad R."/>
            <person name="Mortazavi A."/>
        </authorList>
    </citation>
    <scope>NUCLEOTIDE SEQUENCE [LARGE SCALE GENOMIC DNA]</scope>
    <source>
        <strain evidence="2 3">ALL</strain>
    </source>
</reference>
<dbReference type="InterPro" id="IPR011009">
    <property type="entry name" value="Kinase-like_dom_sf"/>
</dbReference>
<comment type="caution">
    <text evidence="2">The sequence shown here is derived from an EMBL/GenBank/DDBJ whole genome shotgun (WGS) entry which is preliminary data.</text>
</comment>
<accession>A0A4U5M8K1</accession>
<dbReference type="InterPro" id="IPR050235">
    <property type="entry name" value="CK1_Ser-Thr_kinase"/>
</dbReference>
<name>A0A4U5M8K1_STECR</name>
<organism evidence="2 3">
    <name type="scientific">Steinernema carpocapsae</name>
    <name type="common">Entomopathogenic nematode</name>
    <dbReference type="NCBI Taxonomy" id="34508"/>
    <lineage>
        <taxon>Eukaryota</taxon>
        <taxon>Metazoa</taxon>
        <taxon>Ecdysozoa</taxon>
        <taxon>Nematoda</taxon>
        <taxon>Chromadorea</taxon>
        <taxon>Rhabditida</taxon>
        <taxon>Tylenchina</taxon>
        <taxon>Panagrolaimomorpha</taxon>
        <taxon>Strongyloidoidea</taxon>
        <taxon>Steinernematidae</taxon>
        <taxon>Steinernema</taxon>
    </lineage>
</organism>